<reference evidence="1 2" key="1">
    <citation type="submission" date="2011-10" db="EMBL/GenBank/DDBJ databases">
        <title>The Improved High-Quality Draft genome of Leptonema illini DSM 21528.</title>
        <authorList>
            <consortium name="US DOE Joint Genome Institute (JGI-PGF)"/>
            <person name="Lucas S."/>
            <person name="Copeland A."/>
            <person name="Lapidus A."/>
            <person name="Glavina del Rio T."/>
            <person name="Dalin E."/>
            <person name="Tice H."/>
            <person name="Bruce D."/>
            <person name="Goodwin L."/>
            <person name="Pitluck S."/>
            <person name="Peters L."/>
            <person name="Mikhailova N."/>
            <person name="Held B."/>
            <person name="Kyrpides N."/>
            <person name="Mavromatis K."/>
            <person name="Ivanova N."/>
            <person name="Markowitz V."/>
            <person name="Cheng J.-F."/>
            <person name="Hugenholtz P."/>
            <person name="Woyke T."/>
            <person name="Wu D."/>
            <person name="Gronow S."/>
            <person name="Wellnitz S."/>
            <person name="Brambilla E.-M."/>
            <person name="Klenk H.-P."/>
            <person name="Eisen J.A."/>
        </authorList>
    </citation>
    <scope>NUCLEOTIDE SEQUENCE [LARGE SCALE GENOMIC DNA]</scope>
    <source>
        <strain evidence="1 2">DSM 21528</strain>
    </source>
</reference>
<organism evidence="1 2">
    <name type="scientific">Leptonema illini DSM 21528</name>
    <dbReference type="NCBI Taxonomy" id="929563"/>
    <lineage>
        <taxon>Bacteria</taxon>
        <taxon>Pseudomonadati</taxon>
        <taxon>Spirochaetota</taxon>
        <taxon>Spirochaetia</taxon>
        <taxon>Leptospirales</taxon>
        <taxon>Leptospiraceae</taxon>
        <taxon>Leptonema</taxon>
    </lineage>
</organism>
<evidence type="ECO:0000313" key="1">
    <source>
        <dbReference type="EMBL" id="EHQ08325.1"/>
    </source>
</evidence>
<dbReference type="Proteomes" id="UP000005737">
    <property type="component" value="Unassembled WGS sequence"/>
</dbReference>
<dbReference type="STRING" id="183.GCA_002009735_02101"/>
<dbReference type="HOGENOM" id="CLU_1203637_0_0_12"/>
<dbReference type="EMBL" id="JH597773">
    <property type="protein sequence ID" value="EHQ08325.1"/>
    <property type="molecule type" value="Genomic_DNA"/>
</dbReference>
<keyword evidence="2" id="KW-1185">Reference proteome</keyword>
<accession>H2CL74</accession>
<evidence type="ECO:0000313" key="2">
    <source>
        <dbReference type="Proteomes" id="UP000005737"/>
    </source>
</evidence>
<dbReference type="AlphaFoldDB" id="H2CL74"/>
<gene>
    <name evidence="1" type="ORF">Lepil_3668</name>
</gene>
<protein>
    <submittedName>
        <fullName evidence="1">Uncharacterized protein</fullName>
    </submittedName>
</protein>
<sequence>MANDTYYCWDADGAYTHSEPAQPDHIAGGYLAPPDNATFDSIPAKPWPEHTWPRRVGTAWVLVPDNRDVLLWLKADGSPVRLDLGDEPDETMTTLEPKPGQVWQDDQWRYTRSDLEGWYLARINGQAEAALAALKATYPDAEVRTWDRQEAEARAYQSDSNASTPMIDALAASRGVSKADLVSRIIAKADAWVVIVGQVIGQRQALEDAMPTMTDAEIEAAVFPSTEPQQ</sequence>
<name>H2CL74_9LEPT</name>
<proteinExistence type="predicted"/>